<evidence type="ECO:0000256" key="1">
    <source>
        <dbReference type="SAM" id="MobiDB-lite"/>
    </source>
</evidence>
<protein>
    <submittedName>
        <fullName evidence="2">Uncharacterized protein</fullName>
    </submittedName>
</protein>
<evidence type="ECO:0000313" key="2">
    <source>
        <dbReference type="EMBL" id="MCK9879020.1"/>
    </source>
</evidence>
<dbReference type="RefSeq" id="WP_248827070.1">
    <property type="nucleotide sequence ID" value="NZ_JALKFT010000059.1"/>
</dbReference>
<evidence type="ECO:0000313" key="3">
    <source>
        <dbReference type="Proteomes" id="UP001201873"/>
    </source>
</evidence>
<dbReference type="EMBL" id="JALKFT010000059">
    <property type="protein sequence ID" value="MCK9879020.1"/>
    <property type="molecule type" value="Genomic_DNA"/>
</dbReference>
<keyword evidence="3" id="KW-1185">Reference proteome</keyword>
<gene>
    <name evidence="2" type="ORF">MXD59_25230</name>
</gene>
<name>A0ABT0K5G0_9ACTN</name>
<dbReference type="Proteomes" id="UP001201873">
    <property type="component" value="Unassembled WGS sequence"/>
</dbReference>
<comment type="caution">
    <text evidence="2">The sequence shown here is derived from an EMBL/GenBank/DDBJ whole genome shotgun (WGS) entry which is preliminary data.</text>
</comment>
<proteinExistence type="predicted"/>
<sequence>MLAGLVTHTKPVDLAKLGASPPPFLVSTRHGFATQAEHDVTPWHQPQPPSSTADTPQPAAASSITGLSKISLWNDGADLLDAMVNGGASWSVRTAPKADGHGKIVIVGYRTSNGTAQPDEKPASTLTDPVAVALTKGEPG</sequence>
<feature type="region of interest" description="Disordered" evidence="1">
    <location>
        <begin position="35"/>
        <end position="62"/>
    </location>
</feature>
<feature type="compositionally biased region" description="Polar residues" evidence="1">
    <location>
        <begin position="50"/>
        <end position="62"/>
    </location>
</feature>
<accession>A0ABT0K5G0</accession>
<reference evidence="2 3" key="1">
    <citation type="submission" date="2022-04" db="EMBL/GenBank/DDBJ databases">
        <title>Genome diversity in the genus Frankia.</title>
        <authorList>
            <person name="Carlos-Shanley C."/>
            <person name="Hahn D."/>
        </authorList>
    </citation>
    <scope>NUCLEOTIDE SEQUENCE [LARGE SCALE GENOMIC DNA]</scope>
    <source>
        <strain evidence="2 3">Ag45/Mut15</strain>
    </source>
</reference>
<organism evidence="2 3">
    <name type="scientific">Frankia umida</name>
    <dbReference type="NCBI Taxonomy" id="573489"/>
    <lineage>
        <taxon>Bacteria</taxon>
        <taxon>Bacillati</taxon>
        <taxon>Actinomycetota</taxon>
        <taxon>Actinomycetes</taxon>
        <taxon>Frankiales</taxon>
        <taxon>Frankiaceae</taxon>
        <taxon>Frankia</taxon>
    </lineage>
</organism>